<organism evidence="1">
    <name type="scientific">Capitella teleta</name>
    <name type="common">Polychaete worm</name>
    <dbReference type="NCBI Taxonomy" id="283909"/>
    <lineage>
        <taxon>Eukaryota</taxon>
        <taxon>Metazoa</taxon>
        <taxon>Spiralia</taxon>
        <taxon>Lophotrochozoa</taxon>
        <taxon>Annelida</taxon>
        <taxon>Polychaeta</taxon>
        <taxon>Sedentaria</taxon>
        <taxon>Scolecida</taxon>
        <taxon>Capitellidae</taxon>
        <taxon>Capitella</taxon>
    </lineage>
</organism>
<dbReference type="AlphaFoldDB" id="R7V5L5"/>
<evidence type="ECO:0000313" key="2">
    <source>
        <dbReference type="EnsemblMetazoa" id="CapteP201199"/>
    </source>
</evidence>
<protein>
    <submittedName>
        <fullName evidence="1 2">Uncharacterized protein</fullName>
    </submittedName>
</protein>
<reference evidence="2" key="3">
    <citation type="submission" date="2015-06" db="UniProtKB">
        <authorList>
            <consortium name="EnsemblMetazoa"/>
        </authorList>
    </citation>
    <scope>IDENTIFICATION</scope>
</reference>
<accession>R7V5L5</accession>
<dbReference type="EMBL" id="KB296561">
    <property type="protein sequence ID" value="ELU11636.1"/>
    <property type="molecule type" value="Genomic_DNA"/>
</dbReference>
<evidence type="ECO:0000313" key="3">
    <source>
        <dbReference type="Proteomes" id="UP000014760"/>
    </source>
</evidence>
<reference evidence="3" key="1">
    <citation type="submission" date="2012-12" db="EMBL/GenBank/DDBJ databases">
        <authorList>
            <person name="Hellsten U."/>
            <person name="Grimwood J."/>
            <person name="Chapman J.A."/>
            <person name="Shapiro H."/>
            <person name="Aerts A."/>
            <person name="Otillar R.P."/>
            <person name="Terry A.Y."/>
            <person name="Boore J.L."/>
            <person name="Simakov O."/>
            <person name="Marletaz F."/>
            <person name="Cho S.-J."/>
            <person name="Edsinger-Gonzales E."/>
            <person name="Havlak P."/>
            <person name="Kuo D.-H."/>
            <person name="Larsson T."/>
            <person name="Lv J."/>
            <person name="Arendt D."/>
            <person name="Savage R."/>
            <person name="Osoegawa K."/>
            <person name="de Jong P."/>
            <person name="Lindberg D.R."/>
            <person name="Seaver E.C."/>
            <person name="Weisblat D.A."/>
            <person name="Putnam N.H."/>
            <person name="Grigoriev I.V."/>
            <person name="Rokhsar D.S."/>
        </authorList>
    </citation>
    <scope>NUCLEOTIDE SEQUENCE</scope>
    <source>
        <strain evidence="3">I ESC-2004</strain>
    </source>
</reference>
<evidence type="ECO:0000313" key="1">
    <source>
        <dbReference type="EMBL" id="ELU11636.1"/>
    </source>
</evidence>
<dbReference type="EnsemblMetazoa" id="CapteT201199">
    <property type="protein sequence ID" value="CapteP201199"/>
    <property type="gene ID" value="CapteG201199"/>
</dbReference>
<reference evidence="1 3" key="2">
    <citation type="journal article" date="2013" name="Nature">
        <title>Insights into bilaterian evolution from three spiralian genomes.</title>
        <authorList>
            <person name="Simakov O."/>
            <person name="Marletaz F."/>
            <person name="Cho S.J."/>
            <person name="Edsinger-Gonzales E."/>
            <person name="Havlak P."/>
            <person name="Hellsten U."/>
            <person name="Kuo D.H."/>
            <person name="Larsson T."/>
            <person name="Lv J."/>
            <person name="Arendt D."/>
            <person name="Savage R."/>
            <person name="Osoegawa K."/>
            <person name="de Jong P."/>
            <person name="Grimwood J."/>
            <person name="Chapman J.A."/>
            <person name="Shapiro H."/>
            <person name="Aerts A."/>
            <person name="Otillar R.P."/>
            <person name="Terry A.Y."/>
            <person name="Boore J.L."/>
            <person name="Grigoriev I.V."/>
            <person name="Lindberg D.R."/>
            <person name="Seaver E.C."/>
            <person name="Weisblat D.A."/>
            <person name="Putnam N.H."/>
            <person name="Rokhsar D.S."/>
        </authorList>
    </citation>
    <scope>NUCLEOTIDE SEQUENCE</scope>
    <source>
        <strain evidence="1 3">I ESC-2004</strain>
    </source>
</reference>
<sequence>MFSIHPSKYIQYLLTGDKYTYNQEMLDAFLDPWISAIRKPGNVMFQCRRGYRAVVAAAVAVAFAYNKSSAWALDKALQADYFFEDGKSTAVVDFLTHYLPAAPVDDDERSEHKVNSTPPPNGDRRVLNVAGFWVIACVFIAQYV</sequence>
<dbReference type="HOGENOM" id="CLU_1798268_0_0_1"/>
<proteinExistence type="predicted"/>
<keyword evidence="3" id="KW-1185">Reference proteome</keyword>
<dbReference type="EMBL" id="AMQN01020019">
    <property type="status" value="NOT_ANNOTATED_CDS"/>
    <property type="molecule type" value="Genomic_DNA"/>
</dbReference>
<dbReference type="Proteomes" id="UP000014760">
    <property type="component" value="Unassembled WGS sequence"/>
</dbReference>
<gene>
    <name evidence="1" type="ORF">CAPTEDRAFT_201199</name>
</gene>
<name>R7V5L5_CAPTE</name>